<proteinExistence type="predicted"/>
<keyword evidence="3" id="KW-1185">Reference proteome</keyword>
<keyword evidence="2" id="KW-0808">Transferase</keyword>
<organism evidence="2 3">
    <name type="scientific">Ruegeria meonggei</name>
    <dbReference type="NCBI Taxonomy" id="1446476"/>
    <lineage>
        <taxon>Bacteria</taxon>
        <taxon>Pseudomonadati</taxon>
        <taxon>Pseudomonadota</taxon>
        <taxon>Alphaproteobacteria</taxon>
        <taxon>Rhodobacterales</taxon>
        <taxon>Roseobacteraceae</taxon>
        <taxon>Ruegeria</taxon>
    </lineage>
</organism>
<name>A0A1X6ZSC4_9RHOB</name>
<dbReference type="SUPFAM" id="SSF56112">
    <property type="entry name" value="Protein kinase-like (PK-like)"/>
    <property type="match status" value="1"/>
</dbReference>
<dbReference type="Pfam" id="PF01636">
    <property type="entry name" value="APH"/>
    <property type="match status" value="1"/>
</dbReference>
<dbReference type="EMBL" id="FWFP01000008">
    <property type="protein sequence ID" value="SLN59642.1"/>
    <property type="molecule type" value="Genomic_DNA"/>
</dbReference>
<dbReference type="GO" id="GO:0016740">
    <property type="term" value="F:transferase activity"/>
    <property type="evidence" value="ECO:0007669"/>
    <property type="project" value="UniProtKB-KW"/>
</dbReference>
<dbReference type="Gene3D" id="3.90.1200.10">
    <property type="match status" value="1"/>
</dbReference>
<dbReference type="InterPro" id="IPR002575">
    <property type="entry name" value="Aminoglycoside_PTrfase"/>
</dbReference>
<evidence type="ECO:0000313" key="3">
    <source>
        <dbReference type="Proteomes" id="UP000193778"/>
    </source>
</evidence>
<sequence>MTPLPDSIAPPLDLVDDLRGQGLVAARAQFQTLYGGRTNQVWKVIGEDGGKVLKLYRAGIHNPLFRNDATLEAQCLRALDHTGFVPRLRATGRHKLGQWVFYDHAPGSPWRDGSALAAVLLQTFHRLNLPIEAPKGCNGSTDLQRHGQRILDGCTSPARQRLEELRPTEQVAPTLHTCLIHGDPVAGNILVAQSGLTLIDWQCPMQGDPTEDLALFLSPAMQHVYRGAALRREEEDQFLAAYDNAHTVERFKALRRWYAWRMAAYCLWRVENGAADYAAGLELEIATL</sequence>
<dbReference type="RefSeq" id="WP_234995245.1">
    <property type="nucleotide sequence ID" value="NZ_FWFP01000008.1"/>
</dbReference>
<reference evidence="3" key="1">
    <citation type="submission" date="2017-03" db="EMBL/GenBank/DDBJ databases">
        <authorList>
            <person name="Rodrigo-Torres L."/>
            <person name="Arahal R.D."/>
            <person name="Lucena T."/>
        </authorList>
    </citation>
    <scope>NUCLEOTIDE SEQUENCE [LARGE SCALE GENOMIC DNA]</scope>
    <source>
        <strain evidence="3">CECT 8411</strain>
    </source>
</reference>
<feature type="domain" description="Aminoglycoside phosphotransferase" evidence="1">
    <location>
        <begin position="33"/>
        <end position="246"/>
    </location>
</feature>
<dbReference type="InterPro" id="IPR011009">
    <property type="entry name" value="Kinase-like_dom_sf"/>
</dbReference>
<gene>
    <name evidence="2" type="ORF">RUM8411_02934</name>
</gene>
<dbReference type="AlphaFoldDB" id="A0A1X6ZSC4"/>
<protein>
    <submittedName>
        <fullName evidence="2">Phosphotransferase enzyme family protein</fullName>
    </submittedName>
</protein>
<dbReference type="Proteomes" id="UP000193778">
    <property type="component" value="Unassembled WGS sequence"/>
</dbReference>
<evidence type="ECO:0000313" key="2">
    <source>
        <dbReference type="EMBL" id="SLN59642.1"/>
    </source>
</evidence>
<evidence type="ECO:0000259" key="1">
    <source>
        <dbReference type="Pfam" id="PF01636"/>
    </source>
</evidence>
<accession>A0A1X6ZSC4</accession>